<dbReference type="InterPro" id="IPR005625">
    <property type="entry name" value="PepSY-ass_TM"/>
</dbReference>
<feature type="non-terminal residue" evidence="2">
    <location>
        <position position="62"/>
    </location>
</feature>
<reference evidence="2 3" key="1">
    <citation type="submission" date="2023-03" db="EMBL/GenBank/DDBJ databases">
        <title>Draft assemblies of triclosan tolerant bacteria isolated from returned activated sludge.</title>
        <authorList>
            <person name="Van Hamelsveld S."/>
        </authorList>
    </citation>
    <scope>NUCLEOTIDE SEQUENCE [LARGE SCALE GENOMIC DNA]</scope>
    <source>
        <strain evidence="2 3">GW210010_S58</strain>
    </source>
</reference>
<evidence type="ECO:0000256" key="1">
    <source>
        <dbReference type="SAM" id="Phobius"/>
    </source>
</evidence>
<protein>
    <submittedName>
        <fullName evidence="2">PepSY domain-containing protein</fullName>
    </submittedName>
</protein>
<dbReference type="Proteomes" id="UP001216674">
    <property type="component" value="Unassembled WGS sequence"/>
</dbReference>
<keyword evidence="1" id="KW-1133">Transmembrane helix</keyword>
<keyword evidence="1" id="KW-0472">Membrane</keyword>
<proteinExistence type="predicted"/>
<dbReference type="EMBL" id="JARJLM010000394">
    <property type="protein sequence ID" value="MDF3835912.1"/>
    <property type="molecule type" value="Genomic_DNA"/>
</dbReference>
<feature type="transmembrane region" description="Helical" evidence="1">
    <location>
        <begin position="12"/>
        <end position="36"/>
    </location>
</feature>
<evidence type="ECO:0000313" key="3">
    <source>
        <dbReference type="Proteomes" id="UP001216674"/>
    </source>
</evidence>
<gene>
    <name evidence="2" type="ORF">P3W85_23605</name>
</gene>
<keyword evidence="3" id="KW-1185">Reference proteome</keyword>
<organism evidence="2 3">
    <name type="scientific">Cupriavidus basilensis</name>
    <dbReference type="NCBI Taxonomy" id="68895"/>
    <lineage>
        <taxon>Bacteria</taxon>
        <taxon>Pseudomonadati</taxon>
        <taxon>Pseudomonadota</taxon>
        <taxon>Betaproteobacteria</taxon>
        <taxon>Burkholderiales</taxon>
        <taxon>Burkholderiaceae</taxon>
        <taxon>Cupriavidus</taxon>
    </lineage>
</organism>
<sequence length="62" mass="6700">MRTDILRVYKSVHTWTGLIAGMALFIAFYAGALTVFKAPLARWAAPPTAVQAVPLSEAPDLI</sequence>
<name>A0ABT6ATE9_9BURK</name>
<keyword evidence="1" id="KW-0812">Transmembrane</keyword>
<comment type="caution">
    <text evidence="2">The sequence shown here is derived from an EMBL/GenBank/DDBJ whole genome shotgun (WGS) entry which is preliminary data.</text>
</comment>
<evidence type="ECO:0000313" key="2">
    <source>
        <dbReference type="EMBL" id="MDF3835912.1"/>
    </source>
</evidence>
<dbReference type="RefSeq" id="WP_276266565.1">
    <property type="nucleotide sequence ID" value="NZ_JARJLM010000394.1"/>
</dbReference>
<accession>A0ABT6ATE9</accession>
<dbReference type="Pfam" id="PF03929">
    <property type="entry name" value="PepSY_TM"/>
    <property type="match status" value="1"/>
</dbReference>